<evidence type="ECO:0008006" key="5">
    <source>
        <dbReference type="Google" id="ProtNLM"/>
    </source>
</evidence>
<comment type="caution">
    <text evidence="3">The sequence shown here is derived from an EMBL/GenBank/DDBJ whole genome shotgun (WGS) entry which is preliminary data.</text>
</comment>
<dbReference type="InterPro" id="IPR046858">
    <property type="entry name" value="ChrB_N"/>
</dbReference>
<evidence type="ECO:0000313" key="3">
    <source>
        <dbReference type="EMBL" id="TDN89625.1"/>
    </source>
</evidence>
<evidence type="ECO:0000313" key="4">
    <source>
        <dbReference type="Proteomes" id="UP000294737"/>
    </source>
</evidence>
<dbReference type="EMBL" id="SNWF01000005">
    <property type="protein sequence ID" value="TDN89625.1"/>
    <property type="molecule type" value="Genomic_DNA"/>
</dbReference>
<reference evidence="3 4" key="1">
    <citation type="submission" date="2019-03" db="EMBL/GenBank/DDBJ databases">
        <title>Genomic Encyclopedia of Type Strains, Phase IV (KMG-IV): sequencing the most valuable type-strain genomes for metagenomic binning, comparative biology and taxonomic classification.</title>
        <authorList>
            <person name="Goeker M."/>
        </authorList>
    </citation>
    <scope>NUCLEOTIDE SEQUENCE [LARGE SCALE GENOMIC DNA]</scope>
    <source>
        <strain evidence="3 4">DSM 18555</strain>
    </source>
</reference>
<feature type="domain" description="ChrB C-terminal" evidence="1">
    <location>
        <begin position="176"/>
        <end position="302"/>
    </location>
</feature>
<feature type="domain" description="ChrB N-terminal" evidence="2">
    <location>
        <begin position="18"/>
        <end position="145"/>
    </location>
</feature>
<dbReference type="InterPro" id="IPR018634">
    <property type="entry name" value="ChrB_C"/>
</dbReference>
<evidence type="ECO:0000259" key="1">
    <source>
        <dbReference type="Pfam" id="PF09828"/>
    </source>
</evidence>
<evidence type="ECO:0000259" key="2">
    <source>
        <dbReference type="Pfam" id="PF20229"/>
    </source>
</evidence>
<gene>
    <name evidence="3" type="ORF">EV677_1684</name>
</gene>
<dbReference type="RefSeq" id="WP_112993005.1">
    <property type="nucleotide sequence ID" value="NZ_PTLZ01000005.1"/>
</dbReference>
<dbReference type="Pfam" id="PF09828">
    <property type="entry name" value="ChrB_C"/>
    <property type="match status" value="1"/>
</dbReference>
<proteinExistence type="predicted"/>
<dbReference type="AlphaFoldDB" id="A0A4R6G7B3"/>
<dbReference type="OrthoDB" id="6605953at2"/>
<sequence length="310" mass="33920">MKWILLILTLPTENATARMRAWRALKNSGAAVLRDGVYLLPEHAERKATLSEIAEDIDKNGGTTYLLETSGDQEVFASLFDRSMEFAELSEAIAQSRAKLSDDTATDTLKQARKLRKSFDQLAAIDFFSSEAQKQTDAALLELENAAIRTLSPDEPHSIAGEIPRLLLADYRGRTWATRARPWMDRLASAWLIHRFIDPDAQILWLASPADCPTEALGFDFDGARFSHVGGKVTFETMLSSFGLESPALARLGGIVHFIDAGGIQPPEASGIERVLAGIRASVSDDDQLLAIASGIFDALIVNFEQDISA</sequence>
<accession>A0A4R6G7B3</accession>
<name>A0A4R6G7B3_9BURK</name>
<dbReference type="Proteomes" id="UP000294737">
    <property type="component" value="Unassembled WGS sequence"/>
</dbReference>
<dbReference type="Pfam" id="PF20229">
    <property type="entry name" value="ChrB_N"/>
    <property type="match status" value="1"/>
</dbReference>
<organism evidence="3 4">
    <name type="scientific">Herminiimonas fonticola</name>
    <dbReference type="NCBI Taxonomy" id="303380"/>
    <lineage>
        <taxon>Bacteria</taxon>
        <taxon>Pseudomonadati</taxon>
        <taxon>Pseudomonadota</taxon>
        <taxon>Betaproteobacteria</taxon>
        <taxon>Burkholderiales</taxon>
        <taxon>Oxalobacteraceae</taxon>
        <taxon>Herminiimonas</taxon>
    </lineage>
</organism>
<keyword evidence="4" id="KW-1185">Reference proteome</keyword>
<protein>
    <recommendedName>
        <fullName evidence="5">Chromate resistance exported protein</fullName>
    </recommendedName>
</protein>